<protein>
    <submittedName>
        <fullName evidence="1">LPS assembly lipoprotein LptE</fullName>
    </submittedName>
</protein>
<dbReference type="EMBL" id="JBHRXJ010000003">
    <property type="protein sequence ID" value="MFC3527593.1"/>
    <property type="molecule type" value="Genomic_DNA"/>
</dbReference>
<comment type="caution">
    <text evidence="1">The sequence shown here is derived from an EMBL/GenBank/DDBJ whole genome shotgun (WGS) entry which is preliminary data.</text>
</comment>
<dbReference type="Pfam" id="PF04390">
    <property type="entry name" value="LptE"/>
    <property type="match status" value="1"/>
</dbReference>
<accession>A0ABV7R238</accession>
<dbReference type="InterPro" id="IPR007485">
    <property type="entry name" value="LPS_assembly_LptE"/>
</dbReference>
<evidence type="ECO:0000313" key="1">
    <source>
        <dbReference type="EMBL" id="MFC3527593.1"/>
    </source>
</evidence>
<sequence>MSWSRRGILAGGLAGALVLAACGFSPVYGPGGTGGKLFGQIRAADPSTPDEYTFAGRIAERLGPDQAARFALAYKLRIAVVPQAITLDEVTTRYSLNGTADFVLTEAASGQEVTRGQVSTFTSYSTTGTTIATMSAEQDAHDRLARMLADQVVTRLLAIDPATLQ</sequence>
<dbReference type="Proteomes" id="UP001595721">
    <property type="component" value="Unassembled WGS sequence"/>
</dbReference>
<organism evidence="1 2">
    <name type="scientific">Paracoccus mangrovi</name>
    <dbReference type="NCBI Taxonomy" id="1715645"/>
    <lineage>
        <taxon>Bacteria</taxon>
        <taxon>Pseudomonadati</taxon>
        <taxon>Pseudomonadota</taxon>
        <taxon>Alphaproteobacteria</taxon>
        <taxon>Rhodobacterales</taxon>
        <taxon>Paracoccaceae</taxon>
        <taxon>Paracoccus</taxon>
    </lineage>
</organism>
<reference evidence="2" key="1">
    <citation type="journal article" date="2019" name="Int. J. Syst. Evol. Microbiol.">
        <title>The Global Catalogue of Microorganisms (GCM) 10K type strain sequencing project: providing services to taxonomists for standard genome sequencing and annotation.</title>
        <authorList>
            <consortium name="The Broad Institute Genomics Platform"/>
            <consortium name="The Broad Institute Genome Sequencing Center for Infectious Disease"/>
            <person name="Wu L."/>
            <person name="Ma J."/>
        </authorList>
    </citation>
    <scope>NUCLEOTIDE SEQUENCE [LARGE SCALE GENOMIC DNA]</scope>
    <source>
        <strain evidence="2">KCTC 42899</strain>
    </source>
</reference>
<dbReference type="Gene3D" id="3.30.160.150">
    <property type="entry name" value="Lipoprotein like domain"/>
    <property type="match status" value="1"/>
</dbReference>
<name>A0ABV7R238_9RHOB</name>
<dbReference type="PROSITE" id="PS51257">
    <property type="entry name" value="PROKAR_LIPOPROTEIN"/>
    <property type="match status" value="1"/>
</dbReference>
<keyword evidence="2" id="KW-1185">Reference proteome</keyword>
<evidence type="ECO:0000313" key="2">
    <source>
        <dbReference type="Proteomes" id="UP001595721"/>
    </source>
</evidence>
<dbReference type="RefSeq" id="WP_377743111.1">
    <property type="nucleotide sequence ID" value="NZ_JBHRXJ010000003.1"/>
</dbReference>
<proteinExistence type="predicted"/>
<keyword evidence="1" id="KW-0449">Lipoprotein</keyword>
<gene>
    <name evidence="1" type="primary">lptE</name>
    <name evidence="1" type="ORF">ACFOMH_05355</name>
</gene>